<dbReference type="STRING" id="847.BRW83_2151"/>
<evidence type="ECO:0000313" key="2">
    <source>
        <dbReference type="EMBL" id="EEO29102.1"/>
    </source>
</evidence>
<dbReference type="InterPro" id="IPR003251">
    <property type="entry name" value="Rr_diiron-bd_dom"/>
</dbReference>
<dbReference type="PANTHER" id="PTHR43865:SF1">
    <property type="entry name" value="RUBRERYTHRIN-RELATED"/>
    <property type="match status" value="1"/>
</dbReference>
<dbReference type="EMBL" id="GG658170">
    <property type="protein sequence ID" value="EEO29102.1"/>
    <property type="molecule type" value="Genomic_DNA"/>
</dbReference>
<proteinExistence type="predicted"/>
<reference evidence="2 3" key="1">
    <citation type="submission" date="2009-02" db="EMBL/GenBank/DDBJ databases">
        <title>The Genome Sequence of Oxalobacter formigenes OXCC13.</title>
        <authorList>
            <consortium name="The Broad Institute Genome Sequencing Platform"/>
            <person name="Ward D."/>
            <person name="Young S.K."/>
            <person name="Kodira C.D."/>
            <person name="Zeng Q."/>
            <person name="Koehrsen M."/>
            <person name="Alvarado L."/>
            <person name="Berlin A."/>
            <person name="Borenstein D."/>
            <person name="Chen Z."/>
            <person name="Engels R."/>
            <person name="Freedman E."/>
            <person name="Gellesch M."/>
            <person name="Goldberg J."/>
            <person name="Griggs A."/>
            <person name="Gujja S."/>
            <person name="Heiman D."/>
            <person name="Hepburn T."/>
            <person name="Howarth C."/>
            <person name="Jen D."/>
            <person name="Larson L."/>
            <person name="Lewis B."/>
            <person name="Mehta T."/>
            <person name="Park D."/>
            <person name="Pearson M."/>
            <person name="Roberts A."/>
            <person name="Saif S."/>
            <person name="Shea T."/>
            <person name="Shenoy N."/>
            <person name="Sisk P."/>
            <person name="Stolte C."/>
            <person name="Sykes S."/>
            <person name="Walk T."/>
            <person name="White J."/>
            <person name="Yandava C."/>
            <person name="Allison M.J."/>
            <person name="Lander E."/>
            <person name="Nusbaum C."/>
            <person name="Galagan J."/>
            <person name="Birren B."/>
        </authorList>
    </citation>
    <scope>NUCLEOTIDE SEQUENCE [LARGE SCALE GENOMIC DNA]</scope>
    <source>
        <strain evidence="2 3">OXCC13</strain>
    </source>
</reference>
<dbReference type="eggNOG" id="COG1592">
    <property type="taxonomic scope" value="Bacteria"/>
</dbReference>
<name>C3X7C6_OXAFO</name>
<organism evidence="2 3">
    <name type="scientific">Oxalobacter formigenes OXCC13</name>
    <dbReference type="NCBI Taxonomy" id="556269"/>
    <lineage>
        <taxon>Bacteria</taxon>
        <taxon>Pseudomonadati</taxon>
        <taxon>Pseudomonadota</taxon>
        <taxon>Betaproteobacteria</taxon>
        <taxon>Burkholderiales</taxon>
        <taxon>Oxalobacteraceae</taxon>
        <taxon>Oxalobacter</taxon>
    </lineage>
</organism>
<dbReference type="Pfam" id="PF02915">
    <property type="entry name" value="Rubrerythrin"/>
    <property type="match status" value="1"/>
</dbReference>
<dbReference type="Gene3D" id="1.20.1260.10">
    <property type="match status" value="1"/>
</dbReference>
<dbReference type="InterPro" id="IPR052364">
    <property type="entry name" value="Rubrerythrin"/>
</dbReference>
<dbReference type="PANTHER" id="PTHR43865">
    <property type="entry name" value="RUBRERYTHRIN-RELATED"/>
    <property type="match status" value="1"/>
</dbReference>
<dbReference type="Proteomes" id="UP000005089">
    <property type="component" value="Unassembled WGS sequence"/>
</dbReference>
<dbReference type="AlphaFoldDB" id="C3X7C6"/>
<dbReference type="CDD" id="cd01041">
    <property type="entry name" value="Rubrerythrin"/>
    <property type="match status" value="1"/>
</dbReference>
<protein>
    <recommendedName>
        <fullName evidence="1">Rubrerythrin diiron-binding domain-containing protein</fullName>
    </recommendedName>
</protein>
<keyword evidence="3" id="KW-1185">Reference proteome</keyword>
<evidence type="ECO:0000313" key="3">
    <source>
        <dbReference type="Proteomes" id="UP000005089"/>
    </source>
</evidence>
<dbReference type="InterPro" id="IPR012347">
    <property type="entry name" value="Ferritin-like"/>
</dbReference>
<dbReference type="SUPFAM" id="SSF47240">
    <property type="entry name" value="Ferritin-like"/>
    <property type="match status" value="1"/>
</dbReference>
<sequence length="139" mass="15603">MKMDLKGTRTEQNLIDAFANEAQCSAIYDYAGRRASVEGHNDISAKLETSAKIRQNQARGNLQILQKNPLTGLSNTVTRLNLQSLISTATKNYHDKYSKMAEVARDEGFDGIADWFDTLAKAERMEARLYEDALKTLLD</sequence>
<evidence type="ECO:0000259" key="1">
    <source>
        <dbReference type="Pfam" id="PF02915"/>
    </source>
</evidence>
<accession>C3X7C6</accession>
<dbReference type="GO" id="GO:0016491">
    <property type="term" value="F:oxidoreductase activity"/>
    <property type="evidence" value="ECO:0007669"/>
    <property type="project" value="InterPro"/>
</dbReference>
<feature type="domain" description="Rubrerythrin diiron-binding" evidence="1">
    <location>
        <begin position="13"/>
        <end position="131"/>
    </location>
</feature>
<dbReference type="HOGENOM" id="CLU_095256_2_1_4"/>
<dbReference type="GO" id="GO:0046872">
    <property type="term" value="F:metal ion binding"/>
    <property type="evidence" value="ECO:0007669"/>
    <property type="project" value="InterPro"/>
</dbReference>
<gene>
    <name evidence="2" type="ORF">OFBG_00130</name>
</gene>
<dbReference type="InterPro" id="IPR009078">
    <property type="entry name" value="Ferritin-like_SF"/>
</dbReference>